<keyword evidence="2" id="KW-1185">Reference proteome</keyword>
<reference evidence="1 2" key="1">
    <citation type="journal article" date="2021" name="Hortic Res">
        <title>High-quality reference genome and annotation aids understanding of berry development for evergreen blueberry (Vaccinium darrowii).</title>
        <authorList>
            <person name="Yu J."/>
            <person name="Hulse-Kemp A.M."/>
            <person name="Babiker E."/>
            <person name="Staton M."/>
        </authorList>
    </citation>
    <scope>NUCLEOTIDE SEQUENCE [LARGE SCALE GENOMIC DNA]</scope>
    <source>
        <strain evidence="2">cv. NJ 8807/NJ 8810</strain>
        <tissue evidence="1">Young leaf</tissue>
    </source>
</reference>
<accession>A0ACB7X682</accession>
<dbReference type="Proteomes" id="UP000828048">
    <property type="component" value="Chromosome 2"/>
</dbReference>
<sequence>MKRRDKVVGEKWIVNWFEEFKPWVDEPAQLERFVWLECYGMPLNVWNVKSFQAIAQKWGKFLEVDEDTLRGNSFEKGKILIVTDFVKKIEDQIQLIVNGKKYMVWVEEVETYRIINSENLATKKGSEEEEDEMETPQYEKNDRVENNVQSDHEKSYKVAADCEGGRILGALNGADMDSRENFIGGSQMKSIVLAKQNNLKGDERGQVVKGKENEALIREGSRIIQGPRSTVERMETIMEEEEESFVGETPRNEINNQLELIEINENSNHKEFPEEYWNAAVEQNQSEPFKQQHVPKVLTARQKRAKLRKEIRDICDSLDEGAQVGEVWEDESEHSDSIDSEDILRRNNIIIQGFEEAVKVSKRIGVVFHDSDESVINRMIQS</sequence>
<organism evidence="1 2">
    <name type="scientific">Vaccinium darrowii</name>
    <dbReference type="NCBI Taxonomy" id="229202"/>
    <lineage>
        <taxon>Eukaryota</taxon>
        <taxon>Viridiplantae</taxon>
        <taxon>Streptophyta</taxon>
        <taxon>Embryophyta</taxon>
        <taxon>Tracheophyta</taxon>
        <taxon>Spermatophyta</taxon>
        <taxon>Magnoliopsida</taxon>
        <taxon>eudicotyledons</taxon>
        <taxon>Gunneridae</taxon>
        <taxon>Pentapetalae</taxon>
        <taxon>asterids</taxon>
        <taxon>Ericales</taxon>
        <taxon>Ericaceae</taxon>
        <taxon>Vaccinioideae</taxon>
        <taxon>Vaccinieae</taxon>
        <taxon>Vaccinium</taxon>
    </lineage>
</organism>
<gene>
    <name evidence="1" type="ORF">Vadar_033717</name>
</gene>
<evidence type="ECO:0000313" key="1">
    <source>
        <dbReference type="EMBL" id="KAH7836211.1"/>
    </source>
</evidence>
<proteinExistence type="predicted"/>
<comment type="caution">
    <text evidence="1">The sequence shown here is derived from an EMBL/GenBank/DDBJ whole genome shotgun (WGS) entry which is preliminary data.</text>
</comment>
<protein>
    <submittedName>
        <fullName evidence="1">Uncharacterized protein</fullName>
    </submittedName>
</protein>
<name>A0ACB7X682_9ERIC</name>
<dbReference type="EMBL" id="CM037152">
    <property type="protein sequence ID" value="KAH7836211.1"/>
    <property type="molecule type" value="Genomic_DNA"/>
</dbReference>
<evidence type="ECO:0000313" key="2">
    <source>
        <dbReference type="Proteomes" id="UP000828048"/>
    </source>
</evidence>